<name>A0A0F9T4D7_9ZZZZ</name>
<dbReference type="AlphaFoldDB" id="A0A0F9T4D7"/>
<sequence>MPRNEVRLARGHTPIGCEVACYDTEGQARRAAKAHGYDHIHKDEWITEDGQVTERAYTVCSCDREDPQP</sequence>
<evidence type="ECO:0000313" key="1">
    <source>
        <dbReference type="EMBL" id="KKN74044.1"/>
    </source>
</evidence>
<protein>
    <submittedName>
        <fullName evidence="1">Uncharacterized protein</fullName>
    </submittedName>
</protein>
<accession>A0A0F9T4D7</accession>
<comment type="caution">
    <text evidence="1">The sequence shown here is derived from an EMBL/GenBank/DDBJ whole genome shotgun (WGS) entry which is preliminary data.</text>
</comment>
<organism evidence="1">
    <name type="scientific">marine sediment metagenome</name>
    <dbReference type="NCBI Taxonomy" id="412755"/>
    <lineage>
        <taxon>unclassified sequences</taxon>
        <taxon>metagenomes</taxon>
        <taxon>ecological metagenomes</taxon>
    </lineage>
</organism>
<reference evidence="1" key="1">
    <citation type="journal article" date="2015" name="Nature">
        <title>Complex archaea that bridge the gap between prokaryotes and eukaryotes.</title>
        <authorList>
            <person name="Spang A."/>
            <person name="Saw J.H."/>
            <person name="Jorgensen S.L."/>
            <person name="Zaremba-Niedzwiedzka K."/>
            <person name="Martijn J."/>
            <person name="Lind A.E."/>
            <person name="van Eijk R."/>
            <person name="Schleper C."/>
            <person name="Guy L."/>
            <person name="Ettema T.J."/>
        </authorList>
    </citation>
    <scope>NUCLEOTIDE SEQUENCE</scope>
</reference>
<gene>
    <name evidence="1" type="ORF">LCGC14_0393840</name>
</gene>
<proteinExistence type="predicted"/>
<dbReference type="EMBL" id="LAZR01000332">
    <property type="protein sequence ID" value="KKN74044.1"/>
    <property type="molecule type" value="Genomic_DNA"/>
</dbReference>